<evidence type="ECO:0000256" key="3">
    <source>
        <dbReference type="ARBA" id="ARBA00022692"/>
    </source>
</evidence>
<keyword evidence="4 6" id="KW-1133">Transmembrane helix</keyword>
<proteinExistence type="inferred from homology"/>
<feature type="transmembrane region" description="Helical" evidence="6">
    <location>
        <begin position="175"/>
        <end position="197"/>
    </location>
</feature>
<comment type="caution">
    <text evidence="7">The sequence shown here is derived from an EMBL/GenBank/DDBJ whole genome shotgun (WGS) entry which is preliminary data.</text>
</comment>
<keyword evidence="6" id="KW-1003">Cell membrane</keyword>
<evidence type="ECO:0000256" key="5">
    <source>
        <dbReference type="ARBA" id="ARBA00023136"/>
    </source>
</evidence>
<evidence type="ECO:0000256" key="2">
    <source>
        <dbReference type="ARBA" id="ARBA00009142"/>
    </source>
</evidence>
<reference evidence="8" key="1">
    <citation type="journal article" date="2019" name="Int. J. Syst. Evol. Microbiol.">
        <title>The Global Catalogue of Microorganisms (GCM) 10K type strain sequencing project: providing services to taxonomists for standard genome sequencing and annotation.</title>
        <authorList>
            <consortium name="The Broad Institute Genomics Platform"/>
            <consortium name="The Broad Institute Genome Sequencing Center for Infectious Disease"/>
            <person name="Wu L."/>
            <person name="Ma J."/>
        </authorList>
    </citation>
    <scope>NUCLEOTIDE SEQUENCE [LARGE SCALE GENOMIC DNA]</scope>
    <source>
        <strain evidence="8">CECT 7297</strain>
    </source>
</reference>
<keyword evidence="3 6" id="KW-0812">Transmembrane</keyword>
<name>A0ABV8QCP0_9GAMM</name>
<dbReference type="PANTHER" id="PTHR43483:SF3">
    <property type="entry name" value="MEMBRANE TRANSPORTER PROTEIN HI_0806-RELATED"/>
    <property type="match status" value="1"/>
</dbReference>
<evidence type="ECO:0000313" key="8">
    <source>
        <dbReference type="Proteomes" id="UP001595798"/>
    </source>
</evidence>
<dbReference type="InterPro" id="IPR002781">
    <property type="entry name" value="TM_pro_TauE-like"/>
</dbReference>
<evidence type="ECO:0000256" key="1">
    <source>
        <dbReference type="ARBA" id="ARBA00004141"/>
    </source>
</evidence>
<organism evidence="7 8">
    <name type="scientific">Marinobacter lacisalsi</name>
    <dbReference type="NCBI Taxonomy" id="475979"/>
    <lineage>
        <taxon>Bacteria</taxon>
        <taxon>Pseudomonadati</taxon>
        <taxon>Pseudomonadota</taxon>
        <taxon>Gammaproteobacteria</taxon>
        <taxon>Pseudomonadales</taxon>
        <taxon>Marinobacteraceae</taxon>
        <taxon>Marinobacter</taxon>
    </lineage>
</organism>
<feature type="transmembrane region" description="Helical" evidence="6">
    <location>
        <begin position="12"/>
        <end position="40"/>
    </location>
</feature>
<gene>
    <name evidence="7" type="ORF">ACFOZ5_01325</name>
</gene>
<dbReference type="EMBL" id="JBHSDI010000001">
    <property type="protein sequence ID" value="MFC4257664.1"/>
    <property type="molecule type" value="Genomic_DNA"/>
</dbReference>
<evidence type="ECO:0000256" key="6">
    <source>
        <dbReference type="RuleBase" id="RU363041"/>
    </source>
</evidence>
<keyword evidence="8" id="KW-1185">Reference proteome</keyword>
<feature type="transmembrane region" description="Helical" evidence="6">
    <location>
        <begin position="209"/>
        <end position="230"/>
    </location>
</feature>
<dbReference type="Proteomes" id="UP001595798">
    <property type="component" value="Unassembled WGS sequence"/>
</dbReference>
<accession>A0ABV8QCP0</accession>
<dbReference type="RefSeq" id="WP_379884904.1">
    <property type="nucleotide sequence ID" value="NZ_JBHSDI010000001.1"/>
</dbReference>
<dbReference type="Pfam" id="PF01925">
    <property type="entry name" value="TauE"/>
    <property type="match status" value="1"/>
</dbReference>
<comment type="subcellular location">
    <subcellularLocation>
        <location evidence="6">Cell membrane</location>
        <topology evidence="6">Multi-pass membrane protein</topology>
    </subcellularLocation>
    <subcellularLocation>
        <location evidence="1">Membrane</location>
        <topology evidence="1">Multi-pass membrane protein</topology>
    </subcellularLocation>
</comment>
<keyword evidence="5 6" id="KW-0472">Membrane</keyword>
<evidence type="ECO:0000256" key="4">
    <source>
        <dbReference type="ARBA" id="ARBA00022989"/>
    </source>
</evidence>
<feature type="transmembrane region" description="Helical" evidence="6">
    <location>
        <begin position="143"/>
        <end position="169"/>
    </location>
</feature>
<sequence length="263" mass="27133">MDMIIACSALGIISGILAGMLGIGGGVVIVPALVLILTAQDFPSEFIIITAVATSLCTIIFTSVSAARAQIKRQAVDWAIFRLWAPTVVMGSFLSGFIAARLPAVVLEIGIAVFLLVISLIMLSRWVPDPARTMPGKAGTTGLGLFSGVLSGLAGIGGGNVMVPLMVFFNVPMQRAVATSSTLGFPLAVVGTLGYVISGWGQSPANWSLGYVYLPAVALIAVFTVLLAPVGVALSHKIPAPTLKRCFGGLLLLVAGRMLVNAI</sequence>
<feature type="transmembrane region" description="Helical" evidence="6">
    <location>
        <begin position="46"/>
        <end position="67"/>
    </location>
</feature>
<protein>
    <recommendedName>
        <fullName evidence="6">Probable membrane transporter protein</fullName>
    </recommendedName>
</protein>
<comment type="similarity">
    <text evidence="2 6">Belongs to the 4-toluene sulfonate uptake permease (TSUP) (TC 2.A.102) family.</text>
</comment>
<feature type="transmembrane region" description="Helical" evidence="6">
    <location>
        <begin position="104"/>
        <end position="123"/>
    </location>
</feature>
<dbReference type="PANTHER" id="PTHR43483">
    <property type="entry name" value="MEMBRANE TRANSPORTER PROTEIN HI_0806-RELATED"/>
    <property type="match status" value="1"/>
</dbReference>
<evidence type="ECO:0000313" key="7">
    <source>
        <dbReference type="EMBL" id="MFC4257664.1"/>
    </source>
</evidence>
<feature type="transmembrane region" description="Helical" evidence="6">
    <location>
        <begin position="79"/>
        <end position="98"/>
    </location>
</feature>